<protein>
    <submittedName>
        <fullName evidence="1">Uncharacterized protein</fullName>
    </submittedName>
</protein>
<proteinExistence type="predicted"/>
<reference evidence="1" key="1">
    <citation type="journal article" date="2014" name="Front. Microbiol.">
        <title>High frequency of phylogenetically diverse reductive dehalogenase-homologous genes in deep subseafloor sedimentary metagenomes.</title>
        <authorList>
            <person name="Kawai M."/>
            <person name="Futagami T."/>
            <person name="Toyoda A."/>
            <person name="Takaki Y."/>
            <person name="Nishi S."/>
            <person name="Hori S."/>
            <person name="Arai W."/>
            <person name="Tsubouchi T."/>
            <person name="Morono Y."/>
            <person name="Uchiyama I."/>
            <person name="Ito T."/>
            <person name="Fujiyama A."/>
            <person name="Inagaki F."/>
            <person name="Takami H."/>
        </authorList>
    </citation>
    <scope>NUCLEOTIDE SEQUENCE</scope>
    <source>
        <strain evidence="1">Expedition CK06-06</strain>
    </source>
</reference>
<comment type="caution">
    <text evidence="1">The sequence shown here is derived from an EMBL/GenBank/DDBJ whole genome shotgun (WGS) entry which is preliminary data.</text>
</comment>
<evidence type="ECO:0000313" key="1">
    <source>
        <dbReference type="EMBL" id="GAF94462.1"/>
    </source>
</evidence>
<name>X0U254_9ZZZZ</name>
<dbReference type="AlphaFoldDB" id="X0U254"/>
<accession>X0U254</accession>
<gene>
    <name evidence="1" type="ORF">S01H1_30000</name>
</gene>
<organism evidence="1">
    <name type="scientific">marine sediment metagenome</name>
    <dbReference type="NCBI Taxonomy" id="412755"/>
    <lineage>
        <taxon>unclassified sequences</taxon>
        <taxon>metagenomes</taxon>
        <taxon>ecological metagenomes</taxon>
    </lineage>
</organism>
<feature type="non-terminal residue" evidence="1">
    <location>
        <position position="1"/>
    </location>
</feature>
<dbReference type="EMBL" id="BARS01018435">
    <property type="protein sequence ID" value="GAF94462.1"/>
    <property type="molecule type" value="Genomic_DNA"/>
</dbReference>
<sequence length="69" mass="7683">IAKPLQKIKKFKNNKISVSPIKPDKILKPNTTQSVSSYKWIERLINGYMMAPTLGVTGSIITNLVELAI</sequence>